<organism evidence="3">
    <name type="scientific">termite gut metagenome</name>
    <dbReference type="NCBI Taxonomy" id="433724"/>
    <lineage>
        <taxon>unclassified sequences</taxon>
        <taxon>metagenomes</taxon>
        <taxon>organismal metagenomes</taxon>
    </lineage>
</organism>
<dbReference type="InterPro" id="IPR007213">
    <property type="entry name" value="Ppm1/Ppm2/Tcmp"/>
</dbReference>
<dbReference type="EMBL" id="SNRY01001443">
    <property type="protein sequence ID" value="KAA6330891.1"/>
    <property type="molecule type" value="Genomic_DNA"/>
</dbReference>
<evidence type="ECO:0000313" key="3">
    <source>
        <dbReference type="EMBL" id="KAA6330891.1"/>
    </source>
</evidence>
<dbReference type="SUPFAM" id="SSF53335">
    <property type="entry name" value="S-adenosyl-L-methionine-dependent methyltransferases"/>
    <property type="match status" value="1"/>
</dbReference>
<dbReference type="GO" id="GO:0032259">
    <property type="term" value="P:methylation"/>
    <property type="evidence" value="ECO:0007669"/>
    <property type="project" value="UniProtKB-KW"/>
</dbReference>
<evidence type="ECO:0000256" key="1">
    <source>
        <dbReference type="ARBA" id="ARBA00022603"/>
    </source>
</evidence>
<proteinExistence type="predicted"/>
<dbReference type="InterPro" id="IPR029063">
    <property type="entry name" value="SAM-dependent_MTases_sf"/>
</dbReference>
<dbReference type="GO" id="GO:0008168">
    <property type="term" value="F:methyltransferase activity"/>
    <property type="evidence" value="ECO:0007669"/>
    <property type="project" value="UniProtKB-KW"/>
</dbReference>
<sequence>MTTDKIQLTDVNETLFIPLRGKALDYCSKNSILNDRKANDIVENVGIGVTTQKGIGARTLAIRAKQYDEWTKNFITKNKNAVVVHLGCGLDARITRVQPSSSISWFDVDYQQVISLRKEFYSETNEYKMIASSITEQNWLETIPADRPVFIIAEGVLEYLSEEEVKTLLNRLTNYFSHGQMAFDIMNSFAVESGNKKTLLQRLFVDIQPISRIVNLC</sequence>
<keyword evidence="2 3" id="KW-0808">Transferase</keyword>
<dbReference type="EC" id="2.1.1.-" evidence="3"/>
<accession>A0A5J4RDE6</accession>
<keyword evidence="1 3" id="KW-0489">Methyltransferase</keyword>
<name>A0A5J4RDE6_9ZZZZ</name>
<reference evidence="3" key="1">
    <citation type="submission" date="2019-03" db="EMBL/GenBank/DDBJ databases">
        <title>Single cell metagenomics reveals metabolic interactions within the superorganism composed of flagellate Streblomastix strix and complex community of Bacteroidetes bacteria on its surface.</title>
        <authorList>
            <person name="Treitli S.C."/>
            <person name="Kolisko M."/>
            <person name="Husnik F."/>
            <person name="Keeling P."/>
            <person name="Hampl V."/>
        </authorList>
    </citation>
    <scope>NUCLEOTIDE SEQUENCE</scope>
    <source>
        <strain evidence="3">STM</strain>
    </source>
</reference>
<dbReference type="Pfam" id="PF04072">
    <property type="entry name" value="LCM"/>
    <property type="match status" value="1"/>
</dbReference>
<dbReference type="PANTHER" id="PTHR43619:SF2">
    <property type="entry name" value="S-ADENOSYL-L-METHIONINE-DEPENDENT METHYLTRANSFERASES SUPERFAMILY PROTEIN"/>
    <property type="match status" value="1"/>
</dbReference>
<dbReference type="AlphaFoldDB" id="A0A5J4RDE6"/>
<gene>
    <name evidence="3" type="ORF">EZS27_020448</name>
</gene>
<dbReference type="Gene3D" id="3.40.50.150">
    <property type="entry name" value="Vaccinia Virus protein VP39"/>
    <property type="match status" value="1"/>
</dbReference>
<dbReference type="PANTHER" id="PTHR43619">
    <property type="entry name" value="S-ADENOSYL-L-METHIONINE-DEPENDENT METHYLTRANSFERASE YKTD-RELATED"/>
    <property type="match status" value="1"/>
</dbReference>
<evidence type="ECO:0000256" key="2">
    <source>
        <dbReference type="ARBA" id="ARBA00022679"/>
    </source>
</evidence>
<comment type="caution">
    <text evidence="3">The sequence shown here is derived from an EMBL/GenBank/DDBJ whole genome shotgun (WGS) entry which is preliminary data.</text>
</comment>
<protein>
    <submittedName>
        <fullName evidence="3">Putative S-adenosyl-L-methionine-dependent methyltransferase</fullName>
        <ecNumber evidence="3">2.1.1.-</ecNumber>
    </submittedName>
</protein>